<evidence type="ECO:0000256" key="1">
    <source>
        <dbReference type="ARBA" id="ARBA00001946"/>
    </source>
</evidence>
<keyword evidence="2 8" id="KW-1277">Toxin-antitoxin system</keyword>
<evidence type="ECO:0000256" key="5">
    <source>
        <dbReference type="ARBA" id="ARBA00022801"/>
    </source>
</evidence>
<dbReference type="GO" id="GO:0004540">
    <property type="term" value="F:RNA nuclease activity"/>
    <property type="evidence" value="ECO:0007669"/>
    <property type="project" value="InterPro"/>
</dbReference>
<keyword evidence="6 8" id="KW-0460">Magnesium</keyword>
<keyword evidence="4 8" id="KW-0479">Metal-binding</keyword>
<dbReference type="SUPFAM" id="SSF88723">
    <property type="entry name" value="PIN domain-like"/>
    <property type="match status" value="1"/>
</dbReference>
<keyword evidence="8" id="KW-0800">Toxin</keyword>
<keyword evidence="5 8" id="KW-0378">Hydrolase</keyword>
<comment type="caution">
    <text evidence="10">The sequence shown here is derived from an EMBL/GenBank/DDBJ whole genome shotgun (WGS) entry which is preliminary data.</text>
</comment>
<dbReference type="Pfam" id="PF01850">
    <property type="entry name" value="PIN"/>
    <property type="match status" value="1"/>
</dbReference>
<evidence type="ECO:0000256" key="2">
    <source>
        <dbReference type="ARBA" id="ARBA00022649"/>
    </source>
</evidence>
<dbReference type="PANTHER" id="PTHR33653:SF1">
    <property type="entry name" value="RIBONUCLEASE VAPC2"/>
    <property type="match status" value="1"/>
</dbReference>
<evidence type="ECO:0000259" key="9">
    <source>
        <dbReference type="Pfam" id="PF01850"/>
    </source>
</evidence>
<feature type="domain" description="PIN" evidence="9">
    <location>
        <begin position="32"/>
        <end position="144"/>
    </location>
</feature>
<evidence type="ECO:0000256" key="7">
    <source>
        <dbReference type="ARBA" id="ARBA00038093"/>
    </source>
</evidence>
<evidence type="ECO:0000256" key="8">
    <source>
        <dbReference type="HAMAP-Rule" id="MF_00265"/>
    </source>
</evidence>
<name>A0A9X3N5Y5_9ACTN</name>
<dbReference type="EC" id="3.1.-.-" evidence="8"/>
<dbReference type="GO" id="GO:0090729">
    <property type="term" value="F:toxin activity"/>
    <property type="evidence" value="ECO:0007669"/>
    <property type="project" value="UniProtKB-KW"/>
</dbReference>
<evidence type="ECO:0000256" key="6">
    <source>
        <dbReference type="ARBA" id="ARBA00022842"/>
    </source>
</evidence>
<accession>A0A9X3N5Y5</accession>
<dbReference type="HAMAP" id="MF_00265">
    <property type="entry name" value="VapC_Nob1"/>
    <property type="match status" value="1"/>
</dbReference>
<keyword evidence="11" id="KW-1185">Reference proteome</keyword>
<evidence type="ECO:0000313" key="11">
    <source>
        <dbReference type="Proteomes" id="UP001149140"/>
    </source>
</evidence>
<dbReference type="Gene3D" id="3.40.50.1010">
    <property type="entry name" value="5'-nuclease"/>
    <property type="match status" value="1"/>
</dbReference>
<evidence type="ECO:0000256" key="4">
    <source>
        <dbReference type="ARBA" id="ARBA00022723"/>
    </source>
</evidence>
<evidence type="ECO:0000313" key="10">
    <source>
        <dbReference type="EMBL" id="MDA0165443.1"/>
    </source>
</evidence>
<dbReference type="EMBL" id="JAPDOD010000047">
    <property type="protein sequence ID" value="MDA0165443.1"/>
    <property type="molecule type" value="Genomic_DNA"/>
</dbReference>
<dbReference type="InterPro" id="IPR029060">
    <property type="entry name" value="PIN-like_dom_sf"/>
</dbReference>
<comment type="similarity">
    <text evidence="7 8">Belongs to the PINc/VapC protein family.</text>
</comment>
<keyword evidence="3 8" id="KW-0540">Nuclease</keyword>
<gene>
    <name evidence="8" type="primary">vapC</name>
    <name evidence="10" type="ORF">OM076_34560</name>
</gene>
<organism evidence="10 11">
    <name type="scientific">Solirubrobacter ginsenosidimutans</name>
    <dbReference type="NCBI Taxonomy" id="490573"/>
    <lineage>
        <taxon>Bacteria</taxon>
        <taxon>Bacillati</taxon>
        <taxon>Actinomycetota</taxon>
        <taxon>Thermoleophilia</taxon>
        <taxon>Solirubrobacterales</taxon>
        <taxon>Solirubrobacteraceae</taxon>
        <taxon>Solirubrobacter</taxon>
    </lineage>
</organism>
<protein>
    <recommendedName>
        <fullName evidence="8">Ribonuclease VapC</fullName>
        <shortName evidence="8">RNase VapC</shortName>
        <ecNumber evidence="8">3.1.-.-</ecNumber>
    </recommendedName>
    <alternativeName>
        <fullName evidence="8">Toxin VapC</fullName>
    </alternativeName>
</protein>
<sequence length="157" mass="16834">MHASSACRAPTAWRITSRAGRATTLSDSAELLLDASVFIAAEAGRTLSRRPVGQARVSVVTLAELRLGVLRSDGALRELREATLNAARRFVPLAVTESVAEELAALLAKLRASQRRAQAFDCFVAATALAYELVVVTQDTDFETLQAAEPRLAVELV</sequence>
<comment type="cofactor">
    <cofactor evidence="1 8">
        <name>Mg(2+)</name>
        <dbReference type="ChEBI" id="CHEBI:18420"/>
    </cofactor>
</comment>
<dbReference type="InterPro" id="IPR022907">
    <property type="entry name" value="VapC_family"/>
</dbReference>
<comment type="function">
    <text evidence="8">Toxic component of a toxin-antitoxin (TA) system. An RNase.</text>
</comment>
<feature type="binding site" evidence="8">
    <location>
        <position position="34"/>
    </location>
    <ligand>
        <name>Mg(2+)</name>
        <dbReference type="ChEBI" id="CHEBI:18420"/>
    </ligand>
</feature>
<feature type="binding site" evidence="8">
    <location>
        <position position="121"/>
    </location>
    <ligand>
        <name>Mg(2+)</name>
        <dbReference type="ChEBI" id="CHEBI:18420"/>
    </ligand>
</feature>
<dbReference type="GO" id="GO:0000287">
    <property type="term" value="F:magnesium ion binding"/>
    <property type="evidence" value="ECO:0007669"/>
    <property type="project" value="UniProtKB-UniRule"/>
</dbReference>
<reference evidence="10" key="1">
    <citation type="submission" date="2022-10" db="EMBL/GenBank/DDBJ databases">
        <title>The WGS of Solirubrobacter ginsenosidimutans DSM 21036.</title>
        <authorList>
            <person name="Jiang Z."/>
        </authorList>
    </citation>
    <scope>NUCLEOTIDE SEQUENCE</scope>
    <source>
        <strain evidence="10">DSM 21036</strain>
    </source>
</reference>
<dbReference type="GO" id="GO:0016787">
    <property type="term" value="F:hydrolase activity"/>
    <property type="evidence" value="ECO:0007669"/>
    <property type="project" value="UniProtKB-KW"/>
</dbReference>
<proteinExistence type="inferred from homology"/>
<dbReference type="InterPro" id="IPR002716">
    <property type="entry name" value="PIN_dom"/>
</dbReference>
<dbReference type="InterPro" id="IPR050556">
    <property type="entry name" value="Type_II_TA_system_RNase"/>
</dbReference>
<dbReference type="AlphaFoldDB" id="A0A9X3N5Y5"/>
<dbReference type="PANTHER" id="PTHR33653">
    <property type="entry name" value="RIBONUCLEASE VAPC2"/>
    <property type="match status" value="1"/>
</dbReference>
<evidence type="ECO:0000256" key="3">
    <source>
        <dbReference type="ARBA" id="ARBA00022722"/>
    </source>
</evidence>
<dbReference type="Proteomes" id="UP001149140">
    <property type="component" value="Unassembled WGS sequence"/>
</dbReference>